<dbReference type="PANTHER" id="PTHR15332">
    <property type="entry name" value="PROPROTEIN CONVERTASE SUBTILISIN_KEXIN TYPE 5-LIKE"/>
    <property type="match status" value="1"/>
</dbReference>
<dbReference type="PANTHER" id="PTHR15332:SF175">
    <property type="entry name" value="PROPROTEIN CONVERTASE SUBTILISIN_KEXIN TYPE 5-LIKE"/>
    <property type="match status" value="1"/>
</dbReference>
<accession>A0A8S1WKF4</accession>
<dbReference type="AlphaFoldDB" id="A0A8S1WKF4"/>
<evidence type="ECO:0000313" key="2">
    <source>
        <dbReference type="Proteomes" id="UP000683925"/>
    </source>
</evidence>
<reference evidence="1" key="1">
    <citation type="submission" date="2021-01" db="EMBL/GenBank/DDBJ databases">
        <authorList>
            <consortium name="Genoscope - CEA"/>
            <person name="William W."/>
        </authorList>
    </citation>
    <scope>NUCLEOTIDE SEQUENCE</scope>
</reference>
<keyword evidence="2" id="KW-1185">Reference proteome</keyword>
<gene>
    <name evidence="1" type="ORF">POCTA_138.1.T0970226</name>
</gene>
<dbReference type="EMBL" id="CAJJDP010000096">
    <property type="protein sequence ID" value="CAD8190574.1"/>
    <property type="molecule type" value="Genomic_DNA"/>
</dbReference>
<comment type="caution">
    <text evidence="1">The sequence shown here is derived from an EMBL/GenBank/DDBJ whole genome shotgun (WGS) entry which is preliminary data.</text>
</comment>
<evidence type="ECO:0000313" key="1">
    <source>
        <dbReference type="EMBL" id="CAD8190574.1"/>
    </source>
</evidence>
<organism evidence="1 2">
    <name type="scientific">Paramecium octaurelia</name>
    <dbReference type="NCBI Taxonomy" id="43137"/>
    <lineage>
        <taxon>Eukaryota</taxon>
        <taxon>Sar</taxon>
        <taxon>Alveolata</taxon>
        <taxon>Ciliophora</taxon>
        <taxon>Intramacronucleata</taxon>
        <taxon>Oligohymenophorea</taxon>
        <taxon>Peniculida</taxon>
        <taxon>Parameciidae</taxon>
        <taxon>Paramecium</taxon>
    </lineage>
</organism>
<sequence>MFSIVKKHILIWKMNLIWPFKFRIPIIELTFPYSNPLTPFMKSHQMNLYYQRKPHYFLLHQQETLSFKKSFIQNPKRLTFNFFKRIDSLDETIQLMQEPLIEIYKMKCQVHQILNINGSAIIYSIYNLVRQKENKIMEFPSRRIAEIFADSQNTTFVFFVKASKDNRWAVKEQLIVVTDLEIEEEFVLNQEIPQNAVNPNDEITILIRNNQKHAFVMQEFKILAFIKTTGCTVKFRLTGLTTNYNSPVYIYLVPGNESIAFHLNSPPSEVQFNIDPLLGESLDYFNYSMQNFQPENTFSIYYYFDKLTLQNDVNLQSVNNGIPLVINSQELTGSFQLPNGIIDDAISVLFQIESAMGSKSYLVQKMIRQINYANPSIIKLIFQICKVLITMTKLMEIEQQQVLVHASTKSANALQNIILMIAVEPQKSTIILAALFSMLCNNQLKFQQKMMMSLDYLANLYCIYPLQKIQIIQFQIQIAKKYQNNTFKILIQDQKKSCLSELLSN</sequence>
<dbReference type="Proteomes" id="UP000683925">
    <property type="component" value="Unassembled WGS sequence"/>
</dbReference>
<proteinExistence type="predicted"/>
<protein>
    <submittedName>
        <fullName evidence="1">Uncharacterized protein</fullName>
    </submittedName>
</protein>
<name>A0A8S1WKF4_PAROT</name>